<protein>
    <submittedName>
        <fullName evidence="1">Uncharacterized protein</fullName>
    </submittedName>
</protein>
<reference evidence="1" key="1">
    <citation type="journal article" date="2020" name="Nature">
        <title>Giant virus diversity and host interactions through global metagenomics.</title>
        <authorList>
            <person name="Schulz F."/>
            <person name="Roux S."/>
            <person name="Paez-Espino D."/>
            <person name="Jungbluth S."/>
            <person name="Walsh D.A."/>
            <person name="Denef V.J."/>
            <person name="McMahon K.D."/>
            <person name="Konstantinidis K.T."/>
            <person name="Eloe-Fadrosh E.A."/>
            <person name="Kyrpides N.C."/>
            <person name="Woyke T."/>
        </authorList>
    </citation>
    <scope>NUCLEOTIDE SEQUENCE</scope>
    <source>
        <strain evidence="1">GVMAG-S-1062768-28</strain>
    </source>
</reference>
<organism evidence="1">
    <name type="scientific">viral metagenome</name>
    <dbReference type="NCBI Taxonomy" id="1070528"/>
    <lineage>
        <taxon>unclassified sequences</taxon>
        <taxon>metagenomes</taxon>
        <taxon>organismal metagenomes</taxon>
    </lineage>
</organism>
<evidence type="ECO:0000313" key="1">
    <source>
        <dbReference type="EMBL" id="QHU08352.1"/>
    </source>
</evidence>
<proteinExistence type="predicted"/>
<dbReference type="AlphaFoldDB" id="A0A6C0JRG3"/>
<accession>A0A6C0JRG3</accession>
<dbReference type="EMBL" id="MN740696">
    <property type="protein sequence ID" value="QHU08352.1"/>
    <property type="molecule type" value="Genomic_DNA"/>
</dbReference>
<sequence length="151" mass="18074">MEEIERIDIHNLEHEFEKLTTQFFTQLYNDTKIQILNKIKKIIRCKEKEQKDKEKRKDAEKQGIPIYFSGGGPGMEYLSSDDYYVRVSVRSEDKYDVQALEIVKQMFIDDAFEVIDSDIYGYRMIDIQLRKIENIWNYRIDGPKYNENIIG</sequence>
<name>A0A6C0JRG3_9ZZZZ</name>